<evidence type="ECO:0000256" key="2">
    <source>
        <dbReference type="SAM" id="SignalP"/>
    </source>
</evidence>
<evidence type="ECO:0000256" key="1">
    <source>
        <dbReference type="SAM" id="Phobius"/>
    </source>
</evidence>
<dbReference type="Proteomes" id="UP000314986">
    <property type="component" value="Unassembled WGS sequence"/>
</dbReference>
<dbReference type="OrthoDB" id="5973769at2759"/>
<feature type="transmembrane region" description="Helical" evidence="1">
    <location>
        <begin position="118"/>
        <end position="135"/>
    </location>
</feature>
<reference evidence="4" key="3">
    <citation type="journal article" date="2014" name="Nature">
        <title>Elephant shark genome provides unique insights into gnathostome evolution.</title>
        <authorList>
            <consortium name="International Elephant Shark Genome Sequencing Consortium"/>
            <person name="Venkatesh B."/>
            <person name="Lee A.P."/>
            <person name="Ravi V."/>
            <person name="Maurya A.K."/>
            <person name="Lian M.M."/>
            <person name="Swann J.B."/>
            <person name="Ohta Y."/>
            <person name="Flajnik M.F."/>
            <person name="Sutoh Y."/>
            <person name="Kasahara M."/>
            <person name="Hoon S."/>
            <person name="Gangu V."/>
            <person name="Roy S.W."/>
            <person name="Irimia M."/>
            <person name="Korzh V."/>
            <person name="Kondrychyn I."/>
            <person name="Lim Z.W."/>
            <person name="Tay B.H."/>
            <person name="Tohari S."/>
            <person name="Kong K.W."/>
            <person name="Ho S."/>
            <person name="Lorente-Galdos B."/>
            <person name="Quilez J."/>
            <person name="Marques-Bonet T."/>
            <person name="Raney B.J."/>
            <person name="Ingham P.W."/>
            <person name="Tay A."/>
            <person name="Hillier L.W."/>
            <person name="Minx P."/>
            <person name="Boehm T."/>
            <person name="Wilson R.K."/>
            <person name="Brenner S."/>
            <person name="Warren W.C."/>
        </authorList>
    </citation>
    <scope>NUCLEOTIDE SEQUENCE [LARGE SCALE GENOMIC DNA]</scope>
</reference>
<feature type="transmembrane region" description="Helical" evidence="1">
    <location>
        <begin position="83"/>
        <end position="106"/>
    </location>
</feature>
<keyword evidence="1" id="KW-1133">Transmembrane helix</keyword>
<accession>A0A4W3GY61</accession>
<dbReference type="InterPro" id="IPR028066">
    <property type="entry name" value="TMEM187"/>
</dbReference>
<name>A0A4W3GY61_CALMI</name>
<dbReference type="AlphaFoldDB" id="A0A4W3GY61"/>
<gene>
    <name evidence="3" type="primary">tmem187</name>
</gene>
<sequence>MSARRLALCHVLLGAAACVAAVWSGVFDGVQTELGLESYAERQVAWMPRGLTLPGNALVNLGYVALGWHWLRRGEEAAGGRHGRYVSHVFGWMVAGYGLVQAARIASQRHPAAVLDQWFTLPIFAWVPVWCLFLLQGWRPGLWRAIEAASLGSYLLALAVPQGFELALACHVALAIVVGVGVQWRVGDGVSRRWLLLAITSCAGFVGLKLLDAWLGQWQLFHRLSGHFWSKVCDVLQIHFSFLFLTHLTHQTIKGKGEKQQ</sequence>
<dbReference type="InParanoid" id="A0A4W3GY61"/>
<protein>
    <submittedName>
        <fullName evidence="3">Transmembrane protein 187</fullName>
    </submittedName>
</protein>
<dbReference type="GeneID" id="103190800"/>
<proteinExistence type="predicted"/>
<evidence type="ECO:0000313" key="3">
    <source>
        <dbReference type="Ensembl" id="ENSCMIP00000007902.1"/>
    </source>
</evidence>
<dbReference type="OMA" id="FLAMPCN"/>
<keyword evidence="4" id="KW-1185">Reference proteome</keyword>
<dbReference type="RefSeq" id="XP_007909883.1">
    <property type="nucleotide sequence ID" value="XM_007911692.2"/>
</dbReference>
<dbReference type="Ensembl" id="ENSCMIT00000008132.1">
    <property type="protein sequence ID" value="ENSCMIP00000007902.1"/>
    <property type="gene ID" value="ENSCMIG00000004271.1"/>
</dbReference>
<keyword evidence="2" id="KW-0732">Signal</keyword>
<dbReference type="Pfam" id="PF15100">
    <property type="entry name" value="TMEM187"/>
    <property type="match status" value="1"/>
</dbReference>
<dbReference type="GO" id="GO:0030133">
    <property type="term" value="C:transport vesicle"/>
    <property type="evidence" value="ECO:0007669"/>
    <property type="project" value="TreeGrafter"/>
</dbReference>
<organism evidence="3 4">
    <name type="scientific">Callorhinchus milii</name>
    <name type="common">Ghost shark</name>
    <dbReference type="NCBI Taxonomy" id="7868"/>
    <lineage>
        <taxon>Eukaryota</taxon>
        <taxon>Metazoa</taxon>
        <taxon>Chordata</taxon>
        <taxon>Craniata</taxon>
        <taxon>Vertebrata</taxon>
        <taxon>Chondrichthyes</taxon>
        <taxon>Holocephali</taxon>
        <taxon>Chimaeriformes</taxon>
        <taxon>Callorhinchidae</taxon>
        <taxon>Callorhinchus</taxon>
    </lineage>
</organism>
<dbReference type="STRING" id="7868.ENSCMIP00000007902"/>
<feature type="signal peptide" evidence="2">
    <location>
        <begin position="1"/>
        <end position="24"/>
    </location>
</feature>
<reference evidence="4" key="1">
    <citation type="journal article" date="2006" name="Science">
        <title>Ancient noncoding elements conserved in the human genome.</title>
        <authorList>
            <person name="Venkatesh B."/>
            <person name="Kirkness E.F."/>
            <person name="Loh Y.H."/>
            <person name="Halpern A.L."/>
            <person name="Lee A.P."/>
            <person name="Johnson J."/>
            <person name="Dandona N."/>
            <person name="Viswanathan L.D."/>
            <person name="Tay A."/>
            <person name="Venter J.C."/>
            <person name="Strausberg R.L."/>
            <person name="Brenner S."/>
        </authorList>
    </citation>
    <scope>NUCLEOTIDE SEQUENCE [LARGE SCALE GENOMIC DNA]</scope>
</reference>
<dbReference type="CTD" id="8269"/>
<dbReference type="PROSITE" id="PS51257">
    <property type="entry name" value="PROKAR_LIPOPROTEIN"/>
    <property type="match status" value="1"/>
</dbReference>
<dbReference type="KEGG" id="cmk:103190800"/>
<keyword evidence="1" id="KW-0812">Transmembrane</keyword>
<feature type="transmembrane region" description="Helical" evidence="1">
    <location>
        <begin position="142"/>
        <end position="160"/>
    </location>
</feature>
<dbReference type="PANTHER" id="PTHR15066">
    <property type="entry name" value="TRANSMEMBRANE PROTEIN 187"/>
    <property type="match status" value="1"/>
</dbReference>
<reference evidence="3" key="5">
    <citation type="submission" date="2025-09" db="UniProtKB">
        <authorList>
            <consortium name="Ensembl"/>
        </authorList>
    </citation>
    <scope>IDENTIFICATION</scope>
</reference>
<reference evidence="4" key="2">
    <citation type="journal article" date="2007" name="PLoS Biol.">
        <title>Survey sequencing and comparative analysis of the elephant shark (Callorhinchus milii) genome.</title>
        <authorList>
            <person name="Venkatesh B."/>
            <person name="Kirkness E.F."/>
            <person name="Loh Y.H."/>
            <person name="Halpern A.L."/>
            <person name="Lee A.P."/>
            <person name="Johnson J."/>
            <person name="Dandona N."/>
            <person name="Viswanathan L.D."/>
            <person name="Tay A."/>
            <person name="Venter J.C."/>
            <person name="Strausberg R.L."/>
            <person name="Brenner S."/>
        </authorList>
    </citation>
    <scope>NUCLEOTIDE SEQUENCE [LARGE SCALE GENOMIC DNA]</scope>
</reference>
<dbReference type="PANTHER" id="PTHR15066:SF0">
    <property type="entry name" value="TRANSMEMBRANE PROTEIN 187"/>
    <property type="match status" value="1"/>
</dbReference>
<feature type="transmembrane region" description="Helical" evidence="1">
    <location>
        <begin position="51"/>
        <end position="71"/>
    </location>
</feature>
<dbReference type="GeneTree" id="ENSGT00390000011272"/>
<reference evidence="3" key="4">
    <citation type="submission" date="2025-08" db="UniProtKB">
        <authorList>
            <consortium name="Ensembl"/>
        </authorList>
    </citation>
    <scope>IDENTIFICATION</scope>
</reference>
<feature type="chain" id="PRO_5021301111" evidence="2">
    <location>
        <begin position="25"/>
        <end position="261"/>
    </location>
</feature>
<keyword evidence="1" id="KW-0472">Membrane</keyword>
<evidence type="ECO:0000313" key="4">
    <source>
        <dbReference type="Proteomes" id="UP000314986"/>
    </source>
</evidence>
<feature type="transmembrane region" description="Helical" evidence="1">
    <location>
        <begin position="166"/>
        <end position="182"/>
    </location>
</feature>
<feature type="transmembrane region" description="Helical" evidence="1">
    <location>
        <begin position="194"/>
        <end position="216"/>
    </location>
</feature>